<feature type="signal peptide" evidence="2">
    <location>
        <begin position="1"/>
        <end position="25"/>
    </location>
</feature>
<organism evidence="3 4">
    <name type="scientific">Sandaracinus amylolyticus</name>
    <dbReference type="NCBI Taxonomy" id="927083"/>
    <lineage>
        <taxon>Bacteria</taxon>
        <taxon>Pseudomonadati</taxon>
        <taxon>Myxococcota</taxon>
        <taxon>Polyangia</taxon>
        <taxon>Polyangiales</taxon>
        <taxon>Sandaracinaceae</taxon>
        <taxon>Sandaracinus</taxon>
    </lineage>
</organism>
<feature type="chain" id="PRO_5002512561" evidence="2">
    <location>
        <begin position="26"/>
        <end position="308"/>
    </location>
</feature>
<proteinExistence type="predicted"/>
<feature type="compositionally biased region" description="Low complexity" evidence="1">
    <location>
        <begin position="28"/>
        <end position="66"/>
    </location>
</feature>
<dbReference type="InterPro" id="IPR046620">
    <property type="entry name" value="DUF6733"/>
</dbReference>
<evidence type="ECO:0000256" key="1">
    <source>
        <dbReference type="SAM" id="MobiDB-lite"/>
    </source>
</evidence>
<gene>
    <name evidence="3" type="ORF">DB32_006371</name>
</gene>
<dbReference type="STRING" id="927083.DB32_006371"/>
<reference evidence="3 4" key="1">
    <citation type="submission" date="2015-03" db="EMBL/GenBank/DDBJ databases">
        <title>Genome assembly of Sandaracinus amylolyticus DSM 53668.</title>
        <authorList>
            <person name="Sharma G."/>
            <person name="Subramanian S."/>
        </authorList>
    </citation>
    <scope>NUCLEOTIDE SEQUENCE [LARGE SCALE GENOMIC DNA]</scope>
    <source>
        <strain evidence="3 4">DSM 53668</strain>
    </source>
</reference>
<protein>
    <submittedName>
        <fullName evidence="3">Uncharacterized protein</fullName>
    </submittedName>
</protein>
<dbReference type="KEGG" id="samy:DB32_006371"/>
<dbReference type="Pfam" id="PF20507">
    <property type="entry name" value="DUF6733"/>
    <property type="match status" value="1"/>
</dbReference>
<sequence length="308" mass="32895">MVCRWFPSFFLFLSLIVASSSPASAQDEPVATEPTTEPTRVEATSAPETTTPETTTSDTTLAPAERTPVDANAPAVVTVAPPLPRLVRPHAFEGEAIIDTFWGFHVHGRGAIALHEMVDFTVHATLYTSPRLGGASSRTVDVLWVETGIGARAVLLDGALWAGGEIGLMHGALLSDSSEAIPLDGIAVRPYVDARVPLIDHVVGIDGLAQFTVFAPLRQGSGETRTLFHTIARVGAYLFDIVALGPYWEHLFVETAGGNLHPATWLGGYVEARLDFGLVVGAAAGVDLTPDEGLDDGEFYRAWLGWRL</sequence>
<evidence type="ECO:0000256" key="2">
    <source>
        <dbReference type="SAM" id="SignalP"/>
    </source>
</evidence>
<feature type="region of interest" description="Disordered" evidence="1">
    <location>
        <begin position="23"/>
        <end position="66"/>
    </location>
</feature>
<dbReference type="EMBL" id="CP011125">
    <property type="protein sequence ID" value="AKF09222.1"/>
    <property type="molecule type" value="Genomic_DNA"/>
</dbReference>
<dbReference type="RefSeq" id="WP_053236289.1">
    <property type="nucleotide sequence ID" value="NZ_CP011125.1"/>
</dbReference>
<name>A0A0F6YMF5_9BACT</name>
<accession>A0A0F6YMF5</accession>
<evidence type="ECO:0000313" key="4">
    <source>
        <dbReference type="Proteomes" id="UP000034883"/>
    </source>
</evidence>
<dbReference type="AlphaFoldDB" id="A0A0F6YMF5"/>
<keyword evidence="2" id="KW-0732">Signal</keyword>
<evidence type="ECO:0000313" key="3">
    <source>
        <dbReference type="EMBL" id="AKF09222.1"/>
    </source>
</evidence>
<keyword evidence="4" id="KW-1185">Reference proteome</keyword>
<dbReference type="Proteomes" id="UP000034883">
    <property type="component" value="Chromosome"/>
</dbReference>